<dbReference type="VEuPathDB" id="FungiDB:BD410DRAFT_732289"/>
<sequence>SSKESPHPLIAVGKHFARTIEAVTLPQVVLIEGAQLTALLKDDPDTELDTPEKRLLNAFQRLITYHPSIEEKLVKANGISKDELDAVQLEIRAKGGSSARSDDMRGIKINIVEWIRMKPDEELTPALLPKQKTGRGFNHPRTGFLLCPANMNWEDPKVQDGLKSGEIDPYEDTPMFMYEGYKYYPLEPWKGFFKSSILVKAYKHVFTTPSSAEEGFSKNRATRPGNARLRGMTAVTPASLAYIAMMVRFALTDQQTFNRNDMVTYTERFYTDVLDHLEDPDETEELESLLLWWNTRVFPAHVKIAGASSGKNTVLAAIKKARAALRALTNTNSEANGHVSEDGVVNEGAEQPAGGSGQSTAVPQVTT</sequence>
<dbReference type="InterPro" id="IPR046521">
    <property type="entry name" value="DUF6698"/>
</dbReference>
<gene>
    <name evidence="2" type="ORF">BD410DRAFT_732289</name>
</gene>
<feature type="non-terminal residue" evidence="2">
    <location>
        <position position="1"/>
    </location>
</feature>
<evidence type="ECO:0000256" key="1">
    <source>
        <dbReference type="SAM" id="MobiDB-lite"/>
    </source>
</evidence>
<accession>A0A4Y7PKY9</accession>
<dbReference type="STRING" id="50990.A0A4Y7PKY9"/>
<dbReference type="Pfam" id="PF20414">
    <property type="entry name" value="DUF6698"/>
    <property type="match status" value="1"/>
</dbReference>
<evidence type="ECO:0000313" key="2">
    <source>
        <dbReference type="EMBL" id="TDL15716.1"/>
    </source>
</evidence>
<evidence type="ECO:0000313" key="3">
    <source>
        <dbReference type="Proteomes" id="UP000294933"/>
    </source>
</evidence>
<organism evidence="2 3">
    <name type="scientific">Rickenella mellea</name>
    <dbReference type="NCBI Taxonomy" id="50990"/>
    <lineage>
        <taxon>Eukaryota</taxon>
        <taxon>Fungi</taxon>
        <taxon>Dikarya</taxon>
        <taxon>Basidiomycota</taxon>
        <taxon>Agaricomycotina</taxon>
        <taxon>Agaricomycetes</taxon>
        <taxon>Hymenochaetales</taxon>
        <taxon>Rickenellaceae</taxon>
        <taxon>Rickenella</taxon>
    </lineage>
</organism>
<feature type="region of interest" description="Disordered" evidence="1">
    <location>
        <begin position="345"/>
        <end position="367"/>
    </location>
</feature>
<dbReference type="AlphaFoldDB" id="A0A4Y7PKY9"/>
<protein>
    <submittedName>
        <fullName evidence="2">Uncharacterized protein</fullName>
    </submittedName>
</protein>
<keyword evidence="3" id="KW-1185">Reference proteome</keyword>
<name>A0A4Y7PKY9_9AGAM</name>
<dbReference type="Proteomes" id="UP000294933">
    <property type="component" value="Unassembled WGS sequence"/>
</dbReference>
<feature type="compositionally biased region" description="Polar residues" evidence="1">
    <location>
        <begin position="358"/>
        <end position="367"/>
    </location>
</feature>
<reference evidence="2 3" key="1">
    <citation type="submission" date="2018-06" db="EMBL/GenBank/DDBJ databases">
        <title>A transcriptomic atlas of mushroom development highlights an independent origin of complex multicellularity.</title>
        <authorList>
            <consortium name="DOE Joint Genome Institute"/>
            <person name="Krizsan K."/>
            <person name="Almasi E."/>
            <person name="Merenyi Z."/>
            <person name="Sahu N."/>
            <person name="Viragh M."/>
            <person name="Koszo T."/>
            <person name="Mondo S."/>
            <person name="Kiss B."/>
            <person name="Balint B."/>
            <person name="Kues U."/>
            <person name="Barry K."/>
            <person name="Hegedus J.C."/>
            <person name="Henrissat B."/>
            <person name="Johnson J."/>
            <person name="Lipzen A."/>
            <person name="Ohm R."/>
            <person name="Nagy I."/>
            <person name="Pangilinan J."/>
            <person name="Yan J."/>
            <person name="Xiong Y."/>
            <person name="Grigoriev I.V."/>
            <person name="Hibbett D.S."/>
            <person name="Nagy L.G."/>
        </authorList>
    </citation>
    <scope>NUCLEOTIDE SEQUENCE [LARGE SCALE GENOMIC DNA]</scope>
    <source>
        <strain evidence="2 3">SZMC22713</strain>
    </source>
</reference>
<dbReference type="EMBL" id="ML170265">
    <property type="protein sequence ID" value="TDL15716.1"/>
    <property type="molecule type" value="Genomic_DNA"/>
</dbReference>
<proteinExistence type="predicted"/>
<dbReference type="OrthoDB" id="3160134at2759"/>